<evidence type="ECO:0000313" key="1">
    <source>
        <dbReference type="EMBL" id="MFD2202181.1"/>
    </source>
</evidence>
<name>A0ABW5BA13_9BACT</name>
<organism evidence="1 2">
    <name type="scientific">Shivajiella indica</name>
    <dbReference type="NCBI Taxonomy" id="872115"/>
    <lineage>
        <taxon>Bacteria</taxon>
        <taxon>Pseudomonadati</taxon>
        <taxon>Bacteroidota</taxon>
        <taxon>Cytophagia</taxon>
        <taxon>Cytophagales</taxon>
        <taxon>Cyclobacteriaceae</taxon>
        <taxon>Shivajiella</taxon>
    </lineage>
</organism>
<gene>
    <name evidence="1" type="ORF">ACFSKV_11445</name>
</gene>
<reference evidence="2" key="1">
    <citation type="journal article" date="2019" name="Int. J. Syst. Evol. Microbiol.">
        <title>The Global Catalogue of Microorganisms (GCM) 10K type strain sequencing project: providing services to taxonomists for standard genome sequencing and annotation.</title>
        <authorList>
            <consortium name="The Broad Institute Genomics Platform"/>
            <consortium name="The Broad Institute Genome Sequencing Center for Infectious Disease"/>
            <person name="Wu L."/>
            <person name="Ma J."/>
        </authorList>
    </citation>
    <scope>NUCLEOTIDE SEQUENCE [LARGE SCALE GENOMIC DNA]</scope>
    <source>
        <strain evidence="2">KCTC 19812</strain>
    </source>
</reference>
<dbReference type="EMBL" id="JBHUIV010000016">
    <property type="protein sequence ID" value="MFD2202181.1"/>
    <property type="molecule type" value="Genomic_DNA"/>
</dbReference>
<comment type="caution">
    <text evidence="1">The sequence shown here is derived from an EMBL/GenBank/DDBJ whole genome shotgun (WGS) entry which is preliminary data.</text>
</comment>
<protein>
    <recommendedName>
        <fullName evidence="3">Viral A-type inclusion protein</fullName>
    </recommendedName>
</protein>
<dbReference type="Proteomes" id="UP001597414">
    <property type="component" value="Unassembled WGS sequence"/>
</dbReference>
<sequence>MKCILMSTRIFFLLVLFSCNSERPDEISNLKDEVIGIHDEVMPFMGELKSLKKEVEIKSKSLHEEDSIQYQGKIEELDSLANQLDSAFEGMFIWMRQYKSPEEDADKNEAKKYLLEQKEKVEVVNQDIKNALALARKELGKD</sequence>
<keyword evidence="2" id="KW-1185">Reference proteome</keyword>
<dbReference type="RefSeq" id="WP_380802732.1">
    <property type="nucleotide sequence ID" value="NZ_JBHUIV010000016.1"/>
</dbReference>
<evidence type="ECO:0008006" key="3">
    <source>
        <dbReference type="Google" id="ProtNLM"/>
    </source>
</evidence>
<accession>A0ABW5BA13</accession>
<evidence type="ECO:0000313" key="2">
    <source>
        <dbReference type="Proteomes" id="UP001597414"/>
    </source>
</evidence>
<proteinExistence type="predicted"/>